<accession>A0A369USJ9</accession>
<feature type="transmembrane region" description="Helical" evidence="7">
    <location>
        <begin position="309"/>
        <end position="335"/>
    </location>
</feature>
<feature type="transmembrane region" description="Helical" evidence="7">
    <location>
        <begin position="16"/>
        <end position="40"/>
    </location>
</feature>
<dbReference type="OrthoDB" id="127862at2"/>
<keyword evidence="5 7" id="KW-1133">Transmembrane helix</keyword>
<evidence type="ECO:0000313" key="11">
    <source>
        <dbReference type="Proteomes" id="UP000253782"/>
    </source>
</evidence>
<dbReference type="PANTHER" id="PTHR43738:SF1">
    <property type="entry name" value="HEMIN TRANSPORT SYSTEM PERMEASE PROTEIN HRTB-RELATED"/>
    <property type="match status" value="1"/>
</dbReference>
<feature type="domain" description="MacB-like periplasmic core" evidence="9">
    <location>
        <begin position="20"/>
        <end position="230"/>
    </location>
</feature>
<reference evidence="10 11" key="1">
    <citation type="submission" date="2018-07" db="EMBL/GenBank/DDBJ databases">
        <title>Dyella tabacisoli L4-6T, whole genome shotgun sequence.</title>
        <authorList>
            <person name="Zhou X.-K."/>
            <person name="Li W.-J."/>
            <person name="Duan Y.-Q."/>
        </authorList>
    </citation>
    <scope>NUCLEOTIDE SEQUENCE [LARGE SCALE GENOMIC DNA]</scope>
    <source>
        <strain evidence="10 11">L4-6</strain>
    </source>
</reference>
<comment type="subcellular location">
    <subcellularLocation>
        <location evidence="1">Cell membrane</location>
        <topology evidence="1">Multi-pass membrane protein</topology>
    </subcellularLocation>
</comment>
<evidence type="ECO:0000256" key="5">
    <source>
        <dbReference type="ARBA" id="ARBA00022989"/>
    </source>
</evidence>
<dbReference type="Pfam" id="PF12704">
    <property type="entry name" value="MacB_PCD"/>
    <property type="match status" value="1"/>
</dbReference>
<dbReference type="Proteomes" id="UP000253782">
    <property type="component" value="Unassembled WGS sequence"/>
</dbReference>
<evidence type="ECO:0000256" key="6">
    <source>
        <dbReference type="ARBA" id="ARBA00023136"/>
    </source>
</evidence>
<dbReference type="InterPro" id="IPR003838">
    <property type="entry name" value="ABC3_permease_C"/>
</dbReference>
<evidence type="ECO:0000256" key="2">
    <source>
        <dbReference type="ARBA" id="ARBA00022448"/>
    </source>
</evidence>
<evidence type="ECO:0000259" key="9">
    <source>
        <dbReference type="Pfam" id="PF12704"/>
    </source>
</evidence>
<keyword evidence="11" id="KW-1185">Reference proteome</keyword>
<feature type="transmembrane region" description="Helical" evidence="7">
    <location>
        <begin position="258"/>
        <end position="282"/>
    </location>
</feature>
<dbReference type="EMBL" id="QQAH01000011">
    <property type="protein sequence ID" value="RDD81309.1"/>
    <property type="molecule type" value="Genomic_DNA"/>
</dbReference>
<evidence type="ECO:0000256" key="1">
    <source>
        <dbReference type="ARBA" id="ARBA00004651"/>
    </source>
</evidence>
<keyword evidence="6 7" id="KW-0472">Membrane</keyword>
<dbReference type="Pfam" id="PF02687">
    <property type="entry name" value="FtsX"/>
    <property type="match status" value="1"/>
</dbReference>
<evidence type="ECO:0000313" key="10">
    <source>
        <dbReference type="EMBL" id="RDD81309.1"/>
    </source>
</evidence>
<proteinExistence type="predicted"/>
<sequence length="382" mass="41607">MYSVALKMLTGDRLKYFGLIAGIAFAAMLIVQQASILVGLTRQTGAFIRDTAQADLWVMDPQVRFSQDQVPLRSTVLQRVRGTDGVDWAVPLYQGFNRGHMPDGTSFTLILVGIDDATMIGAPPQMELGKFADLRRDKAIFIDGDTAATKLMMKRGGGRAIRLGDRFTINDQEVVATGAYRGRESFFWEPVIYTTYSRALTLSSSDHNTMSFVLVKIRPGQDIRAVQKNLVDRTGLKVLTNDQFIDVTADYILKATGILVNFGLAVILGVVIGSLVAGQTFYNFTLDNLRHYGALKAMGVSDGTLARMVWLQAGTVAVLGYGIGVGMGSIIGWGLRAGGLAFSMPWQIPAFAFASIISVCALAAWLSLRRVFKLEPAVVFRG</sequence>
<gene>
    <name evidence="10" type="ORF">DVJ77_13455</name>
</gene>
<dbReference type="InterPro" id="IPR051125">
    <property type="entry name" value="ABC-4/HrtB_transporter"/>
</dbReference>
<keyword evidence="3" id="KW-1003">Cell membrane</keyword>
<feature type="domain" description="ABC3 transporter permease C-terminal" evidence="8">
    <location>
        <begin position="264"/>
        <end position="376"/>
    </location>
</feature>
<feature type="transmembrane region" description="Helical" evidence="7">
    <location>
        <begin position="347"/>
        <end position="368"/>
    </location>
</feature>
<dbReference type="RefSeq" id="WP_114846022.1">
    <property type="nucleotide sequence ID" value="NZ_JBHSPE010000020.1"/>
</dbReference>
<dbReference type="GO" id="GO:0005886">
    <property type="term" value="C:plasma membrane"/>
    <property type="evidence" value="ECO:0007669"/>
    <property type="project" value="UniProtKB-SubCell"/>
</dbReference>
<evidence type="ECO:0000256" key="3">
    <source>
        <dbReference type="ARBA" id="ARBA00022475"/>
    </source>
</evidence>
<dbReference type="InterPro" id="IPR025857">
    <property type="entry name" value="MacB_PCD"/>
</dbReference>
<name>A0A369USJ9_9GAMM</name>
<evidence type="ECO:0000259" key="8">
    <source>
        <dbReference type="Pfam" id="PF02687"/>
    </source>
</evidence>
<organism evidence="10 11">
    <name type="scientific">Dyella tabacisoli</name>
    <dbReference type="NCBI Taxonomy" id="2282381"/>
    <lineage>
        <taxon>Bacteria</taxon>
        <taxon>Pseudomonadati</taxon>
        <taxon>Pseudomonadota</taxon>
        <taxon>Gammaproteobacteria</taxon>
        <taxon>Lysobacterales</taxon>
        <taxon>Rhodanobacteraceae</taxon>
        <taxon>Dyella</taxon>
    </lineage>
</organism>
<dbReference type="PANTHER" id="PTHR43738">
    <property type="entry name" value="ABC TRANSPORTER, MEMBRANE PROTEIN"/>
    <property type="match status" value="1"/>
</dbReference>
<dbReference type="AlphaFoldDB" id="A0A369USJ9"/>
<keyword evidence="4 7" id="KW-0812">Transmembrane</keyword>
<evidence type="ECO:0000256" key="7">
    <source>
        <dbReference type="SAM" id="Phobius"/>
    </source>
</evidence>
<protein>
    <submittedName>
        <fullName evidence="10">ABC transporter permease</fullName>
    </submittedName>
</protein>
<keyword evidence="2" id="KW-0813">Transport</keyword>
<evidence type="ECO:0000256" key="4">
    <source>
        <dbReference type="ARBA" id="ARBA00022692"/>
    </source>
</evidence>
<comment type="caution">
    <text evidence="10">The sequence shown here is derived from an EMBL/GenBank/DDBJ whole genome shotgun (WGS) entry which is preliminary data.</text>
</comment>